<evidence type="ECO:0008006" key="3">
    <source>
        <dbReference type="Google" id="ProtNLM"/>
    </source>
</evidence>
<dbReference type="Proteomes" id="UP000199370">
    <property type="component" value="Unassembled WGS sequence"/>
</dbReference>
<dbReference type="STRING" id="996166.SAMN05192554_11034"/>
<organism evidence="1 2">
    <name type="scientific">Haloarchaeobius iranensis</name>
    <dbReference type="NCBI Taxonomy" id="996166"/>
    <lineage>
        <taxon>Archaea</taxon>
        <taxon>Methanobacteriati</taxon>
        <taxon>Methanobacteriota</taxon>
        <taxon>Stenosarchaea group</taxon>
        <taxon>Halobacteria</taxon>
        <taxon>Halobacteriales</taxon>
        <taxon>Halorubellaceae</taxon>
        <taxon>Haloarchaeobius</taxon>
    </lineage>
</organism>
<dbReference type="RefSeq" id="WP_089733568.1">
    <property type="nucleotide sequence ID" value="NZ_FNIA01000010.1"/>
</dbReference>
<dbReference type="AlphaFoldDB" id="A0A1G9XBX3"/>
<dbReference type="OrthoDB" id="306709at2157"/>
<proteinExistence type="predicted"/>
<gene>
    <name evidence="1" type="ORF">SAMN05192554_11034</name>
</gene>
<protein>
    <recommendedName>
        <fullName evidence="3">MarR family transcriptional regulator</fullName>
    </recommendedName>
</protein>
<name>A0A1G9XBX3_9EURY</name>
<sequence length="99" mass="11365">MKAKREYRDRDEIDVSVLDALVDRQHDGMTVFELRSHVEVEIDALEDALAGLKEDDLIVVEQPSRSRTVIKPADRVVPDPEDLADDPSLVEELRRRLPF</sequence>
<evidence type="ECO:0000313" key="2">
    <source>
        <dbReference type="Proteomes" id="UP000199370"/>
    </source>
</evidence>
<accession>A0A1G9XBX3</accession>
<reference evidence="1 2" key="1">
    <citation type="submission" date="2016-10" db="EMBL/GenBank/DDBJ databases">
        <authorList>
            <person name="de Groot N.N."/>
        </authorList>
    </citation>
    <scope>NUCLEOTIDE SEQUENCE [LARGE SCALE GENOMIC DNA]</scope>
    <source>
        <strain evidence="2">EB21,IBRC-M 10013,KCTC 4048</strain>
    </source>
</reference>
<dbReference type="Pfam" id="PF20024">
    <property type="entry name" value="DUF6432"/>
    <property type="match status" value="1"/>
</dbReference>
<keyword evidence="2" id="KW-1185">Reference proteome</keyword>
<dbReference type="EMBL" id="FNIA01000010">
    <property type="protein sequence ID" value="SDM94244.1"/>
    <property type="molecule type" value="Genomic_DNA"/>
</dbReference>
<dbReference type="InterPro" id="IPR045490">
    <property type="entry name" value="DUF6432"/>
</dbReference>
<evidence type="ECO:0000313" key="1">
    <source>
        <dbReference type="EMBL" id="SDM94244.1"/>
    </source>
</evidence>